<dbReference type="EMBL" id="CAMKVN010000712">
    <property type="protein sequence ID" value="CAI2170543.1"/>
    <property type="molecule type" value="Genomic_DNA"/>
</dbReference>
<accession>A0A9W4SID8</accession>
<comment type="caution">
    <text evidence="1">The sequence shown here is derived from an EMBL/GenBank/DDBJ whole genome shotgun (WGS) entry which is preliminary data.</text>
</comment>
<protein>
    <submittedName>
        <fullName evidence="1">1844_t:CDS:1</fullName>
    </submittedName>
</protein>
<organism evidence="1 2">
    <name type="scientific">Funneliformis geosporum</name>
    <dbReference type="NCBI Taxonomy" id="1117311"/>
    <lineage>
        <taxon>Eukaryota</taxon>
        <taxon>Fungi</taxon>
        <taxon>Fungi incertae sedis</taxon>
        <taxon>Mucoromycota</taxon>
        <taxon>Glomeromycotina</taxon>
        <taxon>Glomeromycetes</taxon>
        <taxon>Glomerales</taxon>
        <taxon>Glomeraceae</taxon>
        <taxon>Funneliformis</taxon>
    </lineage>
</organism>
<reference evidence="1" key="1">
    <citation type="submission" date="2022-08" db="EMBL/GenBank/DDBJ databases">
        <authorList>
            <person name="Kallberg Y."/>
            <person name="Tangrot J."/>
            <person name="Rosling A."/>
        </authorList>
    </citation>
    <scope>NUCLEOTIDE SEQUENCE</scope>
    <source>
        <strain evidence="1">Wild A</strain>
    </source>
</reference>
<dbReference type="AlphaFoldDB" id="A0A9W4SID8"/>
<sequence length="70" mass="7757">MNISRCDYSLYSGTFWEIKIQRNGIWDVSSIGNFALQPPWTNVIDDATSFDLFLVVTIPLICIGSGSLVG</sequence>
<proteinExistence type="predicted"/>
<evidence type="ECO:0000313" key="1">
    <source>
        <dbReference type="EMBL" id="CAI2170543.1"/>
    </source>
</evidence>
<gene>
    <name evidence="1" type="ORF">FWILDA_LOCUS4635</name>
</gene>
<dbReference type="Proteomes" id="UP001153678">
    <property type="component" value="Unassembled WGS sequence"/>
</dbReference>
<evidence type="ECO:0000313" key="2">
    <source>
        <dbReference type="Proteomes" id="UP001153678"/>
    </source>
</evidence>
<name>A0A9W4SID8_9GLOM</name>
<keyword evidence="2" id="KW-1185">Reference proteome</keyword>